<gene>
    <name evidence="2" type="ORF">LTR36_010598</name>
</gene>
<accession>A0AAV9JQJ8</accession>
<feature type="compositionally biased region" description="Gly residues" evidence="1">
    <location>
        <begin position="111"/>
        <end position="120"/>
    </location>
</feature>
<keyword evidence="3" id="KW-1185">Reference proteome</keyword>
<evidence type="ECO:0000256" key="1">
    <source>
        <dbReference type="SAM" id="MobiDB-lite"/>
    </source>
</evidence>
<comment type="caution">
    <text evidence="2">The sequence shown here is derived from an EMBL/GenBank/DDBJ whole genome shotgun (WGS) entry which is preliminary data.</text>
</comment>
<dbReference type="EMBL" id="JAVFHQ010000009">
    <property type="protein sequence ID" value="KAK4547879.1"/>
    <property type="molecule type" value="Genomic_DNA"/>
</dbReference>
<dbReference type="Proteomes" id="UP001324427">
    <property type="component" value="Unassembled WGS sequence"/>
</dbReference>
<feature type="compositionally biased region" description="Gly residues" evidence="1">
    <location>
        <begin position="158"/>
        <end position="171"/>
    </location>
</feature>
<reference evidence="2 3" key="1">
    <citation type="submission" date="2021-11" db="EMBL/GenBank/DDBJ databases">
        <title>Black yeast isolated from Biological Soil Crust.</title>
        <authorList>
            <person name="Kurbessoian T."/>
        </authorList>
    </citation>
    <scope>NUCLEOTIDE SEQUENCE [LARGE SCALE GENOMIC DNA]</scope>
    <source>
        <strain evidence="2 3">CCFEE 5522</strain>
    </source>
</reference>
<proteinExistence type="predicted"/>
<organism evidence="2 3">
    <name type="scientific">Oleoguttula mirabilis</name>
    <dbReference type="NCBI Taxonomy" id="1507867"/>
    <lineage>
        <taxon>Eukaryota</taxon>
        <taxon>Fungi</taxon>
        <taxon>Dikarya</taxon>
        <taxon>Ascomycota</taxon>
        <taxon>Pezizomycotina</taxon>
        <taxon>Dothideomycetes</taxon>
        <taxon>Dothideomycetidae</taxon>
        <taxon>Mycosphaerellales</taxon>
        <taxon>Teratosphaeriaceae</taxon>
        <taxon>Oleoguttula</taxon>
    </lineage>
</organism>
<feature type="compositionally biased region" description="Basic and acidic residues" evidence="1">
    <location>
        <begin position="22"/>
        <end position="31"/>
    </location>
</feature>
<evidence type="ECO:0000313" key="2">
    <source>
        <dbReference type="EMBL" id="KAK4547879.1"/>
    </source>
</evidence>
<protein>
    <submittedName>
        <fullName evidence="2">Uncharacterized protein</fullName>
    </submittedName>
</protein>
<feature type="region of interest" description="Disordered" evidence="1">
    <location>
        <begin position="1"/>
        <end position="31"/>
    </location>
</feature>
<feature type="region of interest" description="Disordered" evidence="1">
    <location>
        <begin position="79"/>
        <end position="171"/>
    </location>
</feature>
<feature type="compositionally biased region" description="Basic and acidic residues" evidence="1">
    <location>
        <begin position="81"/>
        <end position="98"/>
    </location>
</feature>
<sequence length="171" mass="17639">MAASSRPIATASSAPTPRKANRSPESHVSLDRRNAAAWILQSYEKLSWWSFQRCESMTQTRLHFQNIVAGFTPEDEAGFVDWKEDFSPHPPKAGEEQQARASRKGKERASLGGGGEGGAGPSSPVGGSNGKGKARETVGNGAGSSGAAQTTKKKRKSGGGGGGGGGGERGV</sequence>
<evidence type="ECO:0000313" key="3">
    <source>
        <dbReference type="Proteomes" id="UP001324427"/>
    </source>
</evidence>
<name>A0AAV9JQJ8_9PEZI</name>
<dbReference type="AlphaFoldDB" id="A0AAV9JQJ8"/>